<name>A0A1H4J4B3_9BACT</name>
<proteinExistence type="predicted"/>
<dbReference type="RefSeq" id="WP_074652055.1">
    <property type="nucleotide sequence ID" value="NZ_FNSD01000001.1"/>
</dbReference>
<dbReference type="AlphaFoldDB" id="A0A1H4J4B3"/>
<gene>
    <name evidence="1" type="ORF">SAMN05443244_0333</name>
</gene>
<dbReference type="EMBL" id="FNSD01000001">
    <property type="protein sequence ID" value="SEB40806.1"/>
    <property type="molecule type" value="Genomic_DNA"/>
</dbReference>
<sequence>MVNYYGVNFLPQFTQRIHSLIFKATSLSQSERFVGAPTELRAIHPDATGETVRDCFLRIVPTADGAEVLRPPLASSGPESITLFTIEQEDLLVLVGEWFGQVGNALRA</sequence>
<evidence type="ECO:0000313" key="1">
    <source>
        <dbReference type="EMBL" id="SEB40806.1"/>
    </source>
</evidence>
<dbReference type="Proteomes" id="UP000182409">
    <property type="component" value="Unassembled WGS sequence"/>
</dbReference>
<reference evidence="1 2" key="1">
    <citation type="submission" date="2016-10" db="EMBL/GenBank/DDBJ databases">
        <authorList>
            <person name="de Groot N.N."/>
        </authorList>
    </citation>
    <scope>NUCLEOTIDE SEQUENCE [LARGE SCALE GENOMIC DNA]</scope>
    <source>
        <strain evidence="1 2">AB35.6</strain>
    </source>
</reference>
<evidence type="ECO:0000313" key="2">
    <source>
        <dbReference type="Proteomes" id="UP000182409"/>
    </source>
</evidence>
<protein>
    <submittedName>
        <fullName evidence="1">Uncharacterized protein</fullName>
    </submittedName>
</protein>
<organism evidence="1 2">
    <name type="scientific">Terriglobus roseus</name>
    <dbReference type="NCBI Taxonomy" id="392734"/>
    <lineage>
        <taxon>Bacteria</taxon>
        <taxon>Pseudomonadati</taxon>
        <taxon>Acidobacteriota</taxon>
        <taxon>Terriglobia</taxon>
        <taxon>Terriglobales</taxon>
        <taxon>Acidobacteriaceae</taxon>
        <taxon>Terriglobus</taxon>
    </lineage>
</organism>
<accession>A0A1H4J4B3</accession>